<dbReference type="SUPFAM" id="SSF56784">
    <property type="entry name" value="HAD-like"/>
    <property type="match status" value="1"/>
</dbReference>
<evidence type="ECO:0000313" key="2">
    <source>
        <dbReference type="Proteomes" id="UP000027822"/>
    </source>
</evidence>
<dbReference type="PANTHER" id="PTHR10000:SF55">
    <property type="entry name" value="5-AMINO-6-(5-PHOSPHO-D-RIBITYLAMINO)URACIL PHOSPHATASE YCSE"/>
    <property type="match status" value="1"/>
</dbReference>
<dbReference type="EMBL" id="JOTN01000018">
    <property type="protein sequence ID" value="KEK18055.1"/>
    <property type="molecule type" value="Genomic_DNA"/>
</dbReference>
<dbReference type="RefSeq" id="WP_034641967.1">
    <property type="nucleotide sequence ID" value="NZ_CBCSJC010000018.1"/>
</dbReference>
<keyword evidence="2" id="KW-1185">Reference proteome</keyword>
<proteinExistence type="predicted"/>
<dbReference type="NCBIfam" id="TIGR00099">
    <property type="entry name" value="Cof-subfamily"/>
    <property type="match status" value="1"/>
</dbReference>
<organism evidence="1 2">
    <name type="scientific">Bacillus manliponensis</name>
    <dbReference type="NCBI Taxonomy" id="574376"/>
    <lineage>
        <taxon>Bacteria</taxon>
        <taxon>Bacillati</taxon>
        <taxon>Bacillota</taxon>
        <taxon>Bacilli</taxon>
        <taxon>Bacillales</taxon>
        <taxon>Bacillaceae</taxon>
        <taxon>Bacillus</taxon>
        <taxon>Bacillus cereus group</taxon>
    </lineage>
</organism>
<dbReference type="PROSITE" id="PS01228">
    <property type="entry name" value="COF_1"/>
    <property type="match status" value="1"/>
</dbReference>
<keyword evidence="1" id="KW-0378">Hydrolase</keyword>
<comment type="caution">
    <text evidence="1">The sequence shown here is derived from an EMBL/GenBank/DDBJ whole genome shotgun (WGS) entry which is preliminary data.</text>
</comment>
<dbReference type="Gene3D" id="3.30.1240.10">
    <property type="match status" value="1"/>
</dbReference>
<dbReference type="PROSITE" id="PS01229">
    <property type="entry name" value="COF_2"/>
    <property type="match status" value="1"/>
</dbReference>
<dbReference type="SFLD" id="SFLDS00003">
    <property type="entry name" value="Haloacid_Dehalogenase"/>
    <property type="match status" value="1"/>
</dbReference>
<gene>
    <name evidence="1" type="ORF">BAMA_07685</name>
</gene>
<dbReference type="GO" id="GO:0005829">
    <property type="term" value="C:cytosol"/>
    <property type="evidence" value="ECO:0007669"/>
    <property type="project" value="TreeGrafter"/>
</dbReference>
<dbReference type="AlphaFoldDB" id="A0A073JUS6"/>
<reference evidence="1 2" key="1">
    <citation type="submission" date="2014-06" db="EMBL/GenBank/DDBJ databases">
        <title>Draft genome sequence of Bacillus manliponensis JCM 15802 (MCCC 1A00708).</title>
        <authorList>
            <person name="Lai Q."/>
            <person name="Liu Y."/>
            <person name="Shao Z."/>
        </authorList>
    </citation>
    <scope>NUCLEOTIDE SEQUENCE [LARGE SCALE GENOMIC DNA]</scope>
    <source>
        <strain evidence="1 2">JCM 15802</strain>
    </source>
</reference>
<dbReference type="SFLD" id="SFLDG01144">
    <property type="entry name" value="C2.B.4:_PGP_Like"/>
    <property type="match status" value="1"/>
</dbReference>
<protein>
    <submittedName>
        <fullName evidence="1">HAD family hydrolase</fullName>
    </submittedName>
</protein>
<dbReference type="STRING" id="574376.BAMA_07685"/>
<name>A0A073JUS6_9BACI</name>
<dbReference type="Pfam" id="PF08282">
    <property type="entry name" value="Hydrolase_3"/>
    <property type="match status" value="1"/>
</dbReference>
<dbReference type="GO" id="GO:0000287">
    <property type="term" value="F:magnesium ion binding"/>
    <property type="evidence" value="ECO:0007669"/>
    <property type="project" value="TreeGrafter"/>
</dbReference>
<dbReference type="NCBIfam" id="TIGR01484">
    <property type="entry name" value="HAD-SF-IIB"/>
    <property type="match status" value="1"/>
</dbReference>
<dbReference type="CDD" id="cd07516">
    <property type="entry name" value="HAD_Pase"/>
    <property type="match status" value="1"/>
</dbReference>
<dbReference type="GO" id="GO:0016791">
    <property type="term" value="F:phosphatase activity"/>
    <property type="evidence" value="ECO:0007669"/>
    <property type="project" value="TreeGrafter"/>
</dbReference>
<dbReference type="SFLD" id="SFLDG01140">
    <property type="entry name" value="C2.B:_Phosphomannomutase_and_P"/>
    <property type="match status" value="1"/>
</dbReference>
<sequence>MKLIALDMDGTLLSSDLKISKENLEAIKDAQEAGHTIMICSGRAKEDALNLLGEFNLSLPIGSSNGAIVYADGQVINARYLKKEKVYEVAKKIESIGFPYKLYTNEGVYAPHNWKEQVMKSYQLNKHTLDVSVDEFERITAKQERSNLITYFKDIEEMMTNTDLHVSKFFILTFHKEQRKQLLQLLQQDTEVMVTASASTNLEVMDQYGHKENGLREMAHYFNIPMENTVAIGDNFNDVPMLKAAGLSIAMGNAEEEVKQLCNVVTTTNDEHGVAHAIYQYVLQETKQK</sequence>
<evidence type="ECO:0000313" key="1">
    <source>
        <dbReference type="EMBL" id="KEK18055.1"/>
    </source>
</evidence>
<dbReference type="InterPro" id="IPR000150">
    <property type="entry name" value="Cof"/>
</dbReference>
<dbReference type="eggNOG" id="COG0561">
    <property type="taxonomic scope" value="Bacteria"/>
</dbReference>
<dbReference type="Gene3D" id="3.40.50.1000">
    <property type="entry name" value="HAD superfamily/HAD-like"/>
    <property type="match status" value="1"/>
</dbReference>
<dbReference type="Proteomes" id="UP000027822">
    <property type="component" value="Unassembled WGS sequence"/>
</dbReference>
<dbReference type="InterPro" id="IPR006379">
    <property type="entry name" value="HAD-SF_hydro_IIB"/>
</dbReference>
<dbReference type="InterPro" id="IPR036412">
    <property type="entry name" value="HAD-like_sf"/>
</dbReference>
<dbReference type="InterPro" id="IPR023214">
    <property type="entry name" value="HAD_sf"/>
</dbReference>
<dbReference type="PANTHER" id="PTHR10000">
    <property type="entry name" value="PHOSPHOSERINE PHOSPHATASE"/>
    <property type="match status" value="1"/>
</dbReference>
<accession>A0A073JUS6</accession>